<protein>
    <recommendedName>
        <fullName evidence="2">YqaJ viral recombinase domain-containing protein</fullName>
    </recommendedName>
</protein>
<dbReference type="EMBL" id="MN740010">
    <property type="protein sequence ID" value="QHT83696.1"/>
    <property type="molecule type" value="Genomic_DNA"/>
</dbReference>
<accession>A0A6C0HU78</accession>
<dbReference type="PANTHER" id="PTHR46609">
    <property type="entry name" value="EXONUCLEASE, PHAGE-TYPE/RECB, C-TERMINAL DOMAIN-CONTAINING PROTEIN"/>
    <property type="match status" value="1"/>
</dbReference>
<dbReference type="Gene3D" id="3.90.320.10">
    <property type="match status" value="1"/>
</dbReference>
<evidence type="ECO:0000256" key="1">
    <source>
        <dbReference type="SAM" id="MobiDB-lite"/>
    </source>
</evidence>
<name>A0A6C0HU78_9ZZZZ</name>
<organism evidence="3">
    <name type="scientific">viral metagenome</name>
    <dbReference type="NCBI Taxonomy" id="1070528"/>
    <lineage>
        <taxon>unclassified sequences</taxon>
        <taxon>metagenomes</taxon>
        <taxon>organismal metagenomes</taxon>
    </lineage>
</organism>
<proteinExistence type="predicted"/>
<dbReference type="InterPro" id="IPR051703">
    <property type="entry name" value="NF-kappa-B_Signaling_Reg"/>
</dbReference>
<evidence type="ECO:0000313" key="3">
    <source>
        <dbReference type="EMBL" id="QHT83696.1"/>
    </source>
</evidence>
<evidence type="ECO:0000259" key="2">
    <source>
        <dbReference type="Pfam" id="PF09588"/>
    </source>
</evidence>
<dbReference type="Pfam" id="PF09588">
    <property type="entry name" value="YqaJ"/>
    <property type="match status" value="1"/>
</dbReference>
<dbReference type="InterPro" id="IPR011604">
    <property type="entry name" value="PDDEXK-like_dom_sf"/>
</dbReference>
<feature type="region of interest" description="Disordered" evidence="1">
    <location>
        <begin position="1"/>
        <end position="20"/>
    </location>
</feature>
<dbReference type="InterPro" id="IPR019080">
    <property type="entry name" value="YqaJ_viral_recombinase"/>
</dbReference>
<sequence length="486" mass="57537">MVNQNDEKIDSDYIPSDNDTYITNDTDTESIQTTMTHISSLLENLEEQEFLDIVNDIYNQFDDFLNDNIGKLSSPNFYKDMFYYVAYILYEEWMDAELYGDVDDDSIEDEIFNELLEFIEHVWNIYIDVCDIPVRSIKYKDLSENSVSNKKLRESKEKIHEKIERLNSMPQPAQRTPEWYEFRNNLLSASNLSKIFGSASQLNSIIYEKCQPQNANTSPDFSKTNTSLPTHWGVKYEPITAMIYEKMFRAKIGEFGCIRHSIHEFIGASPDGINIDPESLHYGRMLEIKNIVNRDITGIPKEEYWVQCQIQMETCDLNFCDFMETRILEYKTEQEFYQDSDRKYRGVVLYFIEKDRFSESVNIPKYKYMPLSVELNEEEIYNWISQTRESVREEGLVLFNTLYWYLEEYSCVLIPRNKPWFEAVFPMIRETWDIILKERVEGFEHRSPKKKEKKIVNTIVTSDVSGNSYTIENLNMDRTFCLVKLG</sequence>
<dbReference type="SUPFAM" id="SSF52980">
    <property type="entry name" value="Restriction endonuclease-like"/>
    <property type="match status" value="1"/>
</dbReference>
<dbReference type="PANTHER" id="PTHR46609:SF6">
    <property type="entry name" value="EXONUCLEASE, PHAGE-TYPE_RECB, C-TERMINAL DOMAIN-CONTAINING PROTEIN-RELATED"/>
    <property type="match status" value="1"/>
</dbReference>
<feature type="compositionally biased region" description="Basic and acidic residues" evidence="1">
    <location>
        <begin position="1"/>
        <end position="11"/>
    </location>
</feature>
<dbReference type="AlphaFoldDB" id="A0A6C0HU78"/>
<reference evidence="3" key="1">
    <citation type="journal article" date="2020" name="Nature">
        <title>Giant virus diversity and host interactions through global metagenomics.</title>
        <authorList>
            <person name="Schulz F."/>
            <person name="Roux S."/>
            <person name="Paez-Espino D."/>
            <person name="Jungbluth S."/>
            <person name="Walsh D.A."/>
            <person name="Denef V.J."/>
            <person name="McMahon K.D."/>
            <person name="Konstantinidis K.T."/>
            <person name="Eloe-Fadrosh E.A."/>
            <person name="Kyrpides N.C."/>
            <person name="Woyke T."/>
        </authorList>
    </citation>
    <scope>NUCLEOTIDE SEQUENCE</scope>
    <source>
        <strain evidence="3">GVMAG-M-3300023184-168</strain>
    </source>
</reference>
<feature type="domain" description="YqaJ viral recombinase" evidence="2">
    <location>
        <begin position="178"/>
        <end position="315"/>
    </location>
</feature>
<dbReference type="CDD" id="cd22343">
    <property type="entry name" value="PDDEXK_lambda_exonuclease-like"/>
    <property type="match status" value="1"/>
</dbReference>
<dbReference type="InterPro" id="IPR011335">
    <property type="entry name" value="Restrct_endonuc-II-like"/>
</dbReference>